<proteinExistence type="predicted"/>
<reference evidence="6 7" key="1">
    <citation type="submission" date="2018-11" db="EMBL/GenBank/DDBJ databases">
        <title>Genome assembly of Steccherinum ochraceum LE-BIN_3174, the white-rot fungus of the Steccherinaceae family (The Residual Polyporoid clade, Polyporales, Basidiomycota).</title>
        <authorList>
            <person name="Fedorova T.V."/>
            <person name="Glazunova O.A."/>
            <person name="Landesman E.O."/>
            <person name="Moiseenko K.V."/>
            <person name="Psurtseva N.V."/>
            <person name="Savinova O.S."/>
            <person name="Shakhova N.V."/>
            <person name="Tyazhelova T.V."/>
            <person name="Vasina D.V."/>
        </authorList>
    </citation>
    <scope>NUCLEOTIDE SEQUENCE [LARGE SCALE GENOMIC DNA]</scope>
    <source>
        <strain evidence="6 7">LE-BIN_3174</strain>
    </source>
</reference>
<feature type="compositionally biased region" description="Basic and acidic residues" evidence="4">
    <location>
        <begin position="44"/>
        <end position="59"/>
    </location>
</feature>
<feature type="compositionally biased region" description="Polar residues" evidence="4">
    <location>
        <begin position="24"/>
        <end position="35"/>
    </location>
</feature>
<dbReference type="GO" id="GO:0033768">
    <property type="term" value="C:SUMO-targeted ubiquitin ligase complex"/>
    <property type="evidence" value="ECO:0007669"/>
    <property type="project" value="TreeGrafter"/>
</dbReference>
<protein>
    <recommendedName>
        <fullName evidence="5">Zinc finger C3HC4 RING-type domain-containing protein</fullName>
    </recommendedName>
</protein>
<evidence type="ECO:0000313" key="6">
    <source>
        <dbReference type="EMBL" id="TCD60409.1"/>
    </source>
</evidence>
<accession>A0A4R0R8U5</accession>
<dbReference type="SUPFAM" id="SSF57850">
    <property type="entry name" value="RING/U-box"/>
    <property type="match status" value="1"/>
</dbReference>
<dbReference type="AlphaFoldDB" id="A0A4R0R8U5"/>
<evidence type="ECO:0000259" key="5">
    <source>
        <dbReference type="Pfam" id="PF00097"/>
    </source>
</evidence>
<keyword evidence="2" id="KW-0863">Zinc-finger</keyword>
<dbReference type="STRING" id="92696.A0A4R0R8U5"/>
<feature type="region of interest" description="Disordered" evidence="4">
    <location>
        <begin position="146"/>
        <end position="165"/>
    </location>
</feature>
<dbReference type="GO" id="GO:0006511">
    <property type="term" value="P:ubiquitin-dependent protein catabolic process"/>
    <property type="evidence" value="ECO:0007669"/>
    <property type="project" value="TreeGrafter"/>
</dbReference>
<dbReference type="PANTHER" id="PTHR47094">
    <property type="entry name" value="ELFLESS, ISOFORM B"/>
    <property type="match status" value="1"/>
</dbReference>
<feature type="domain" description="Zinc finger C3HC4 RING-type" evidence="5">
    <location>
        <begin position="246"/>
        <end position="276"/>
    </location>
</feature>
<dbReference type="InterPro" id="IPR049627">
    <property type="entry name" value="SLX8"/>
</dbReference>
<dbReference type="GO" id="GO:0032183">
    <property type="term" value="F:SUMO binding"/>
    <property type="evidence" value="ECO:0007669"/>
    <property type="project" value="TreeGrafter"/>
</dbReference>
<evidence type="ECO:0000256" key="1">
    <source>
        <dbReference type="ARBA" id="ARBA00022723"/>
    </source>
</evidence>
<dbReference type="GO" id="GO:0061630">
    <property type="term" value="F:ubiquitin protein ligase activity"/>
    <property type="evidence" value="ECO:0007669"/>
    <property type="project" value="InterPro"/>
</dbReference>
<name>A0A4R0R8U5_9APHY</name>
<dbReference type="InterPro" id="IPR018957">
    <property type="entry name" value="Znf_C3HC4_RING-type"/>
</dbReference>
<dbReference type="Gene3D" id="3.30.40.10">
    <property type="entry name" value="Zinc/RING finger domain, C3HC4 (zinc finger)"/>
    <property type="match status" value="1"/>
</dbReference>
<evidence type="ECO:0000256" key="3">
    <source>
        <dbReference type="ARBA" id="ARBA00022833"/>
    </source>
</evidence>
<feature type="compositionally biased region" description="Basic residues" evidence="4">
    <location>
        <begin position="66"/>
        <end position="83"/>
    </location>
</feature>
<dbReference type="GO" id="GO:0008270">
    <property type="term" value="F:zinc ion binding"/>
    <property type="evidence" value="ECO:0007669"/>
    <property type="project" value="UniProtKB-KW"/>
</dbReference>
<evidence type="ECO:0000256" key="4">
    <source>
        <dbReference type="SAM" id="MobiDB-lite"/>
    </source>
</evidence>
<dbReference type="PANTHER" id="PTHR47094:SF1">
    <property type="entry name" value="RING-TYPE E3 UBIQUITIN TRANSFERASE"/>
    <property type="match status" value="1"/>
</dbReference>
<dbReference type="OrthoDB" id="6270329at2759"/>
<evidence type="ECO:0000256" key="2">
    <source>
        <dbReference type="ARBA" id="ARBA00022771"/>
    </source>
</evidence>
<sequence length="292" mass="30863">MDSSPLSPVLSGARSRSPEADAQHTPSLSLQTHTPVYSYEATADEAHDNATHVSDEHATPRTSTLRGKRRTAAARSGARKRMRSGASDVVEDPVAGPSRLLLPENGADALDDVEATRALIDEDDFNNASVASDTATVTRLLYPEDDLESPIPEEGRISSGYSTATATPLRRQRAFDVDSLPEPAETAPTSLAAQASSSTVGSMSLARLLNVEDNEVASPVPTQLAPSRSSLAASPRPPRKLATYNCPICFSPPTYATMTPCGHVCCGECLFTAVKTSIQRSVYHGPASSNAK</sequence>
<dbReference type="EMBL" id="RWJN01000602">
    <property type="protein sequence ID" value="TCD60409.1"/>
    <property type="molecule type" value="Genomic_DNA"/>
</dbReference>
<keyword evidence="7" id="KW-1185">Reference proteome</keyword>
<organism evidence="6 7">
    <name type="scientific">Steccherinum ochraceum</name>
    <dbReference type="NCBI Taxonomy" id="92696"/>
    <lineage>
        <taxon>Eukaryota</taxon>
        <taxon>Fungi</taxon>
        <taxon>Dikarya</taxon>
        <taxon>Basidiomycota</taxon>
        <taxon>Agaricomycotina</taxon>
        <taxon>Agaricomycetes</taxon>
        <taxon>Polyporales</taxon>
        <taxon>Steccherinaceae</taxon>
        <taxon>Steccherinum</taxon>
    </lineage>
</organism>
<dbReference type="InterPro" id="IPR013083">
    <property type="entry name" value="Znf_RING/FYVE/PHD"/>
</dbReference>
<dbReference type="Proteomes" id="UP000292702">
    <property type="component" value="Unassembled WGS sequence"/>
</dbReference>
<keyword evidence="3" id="KW-0862">Zinc</keyword>
<dbReference type="GO" id="GO:0140082">
    <property type="term" value="F:SUMO-ubiquitin ligase activity"/>
    <property type="evidence" value="ECO:0007669"/>
    <property type="project" value="TreeGrafter"/>
</dbReference>
<comment type="caution">
    <text evidence="6">The sequence shown here is derived from an EMBL/GenBank/DDBJ whole genome shotgun (WGS) entry which is preliminary data.</text>
</comment>
<feature type="region of interest" description="Disordered" evidence="4">
    <location>
        <begin position="1"/>
        <end position="103"/>
    </location>
</feature>
<keyword evidence="1" id="KW-0479">Metal-binding</keyword>
<dbReference type="Pfam" id="PF00097">
    <property type="entry name" value="zf-C3HC4"/>
    <property type="match status" value="1"/>
</dbReference>
<evidence type="ECO:0000313" key="7">
    <source>
        <dbReference type="Proteomes" id="UP000292702"/>
    </source>
</evidence>
<gene>
    <name evidence="6" type="ORF">EIP91_010224</name>
</gene>